<dbReference type="SUPFAM" id="SSF55711">
    <property type="entry name" value="Subdomain of clathrin and coatomer appendage domain"/>
    <property type="match status" value="1"/>
</dbReference>
<keyword evidence="2" id="KW-1185">Reference proteome</keyword>
<dbReference type="GO" id="GO:0030117">
    <property type="term" value="C:membrane coat"/>
    <property type="evidence" value="ECO:0007669"/>
    <property type="project" value="InterPro"/>
</dbReference>
<dbReference type="Gramene" id="OIW15799">
    <property type="protein sequence ID" value="OIW15799"/>
    <property type="gene ID" value="TanjilG_04334"/>
</dbReference>
<dbReference type="AlphaFoldDB" id="A0A4P1RQL1"/>
<proteinExistence type="predicted"/>
<sequence>MELSLVPETIPPRAQVQCPLEVINLRPSRDVAVVDFSYKFGNDMVNVKLRLPAILNKFLQPIPVSAEEFFPQWRSLTGPPLKLQEVDPNPNNLVASTTFFSESTRAMLCLVILILICRLKEFIKEQLIVIPTVTHAPTQAPPGPPPLAQPASNPAALTDPGAMLAALL</sequence>
<evidence type="ECO:0000313" key="1">
    <source>
        <dbReference type="EMBL" id="OIW15799.1"/>
    </source>
</evidence>
<evidence type="ECO:0000313" key="2">
    <source>
        <dbReference type="Proteomes" id="UP000188354"/>
    </source>
</evidence>
<accession>A0A4P1RQL1</accession>
<dbReference type="EMBL" id="CM007363">
    <property type="protein sequence ID" value="OIW15799.1"/>
    <property type="molecule type" value="Genomic_DNA"/>
</dbReference>
<dbReference type="Gene3D" id="2.60.40.1230">
    <property type="match status" value="1"/>
</dbReference>
<dbReference type="GO" id="GO:0006886">
    <property type="term" value="P:intracellular protein transport"/>
    <property type="evidence" value="ECO:0007669"/>
    <property type="project" value="InterPro"/>
</dbReference>
<dbReference type="GO" id="GO:0016192">
    <property type="term" value="P:vesicle-mediated transport"/>
    <property type="evidence" value="ECO:0007669"/>
    <property type="project" value="InterPro"/>
</dbReference>
<protein>
    <recommendedName>
        <fullName evidence="3">Clathrin adaptor alpha/beta/gamma-adaptin appendage Ig-like subdomain domain-containing protein</fullName>
    </recommendedName>
</protein>
<evidence type="ECO:0008006" key="3">
    <source>
        <dbReference type="Google" id="ProtNLM"/>
    </source>
</evidence>
<gene>
    <name evidence="1" type="ORF">TanjilG_04334</name>
</gene>
<dbReference type="InterPro" id="IPR013041">
    <property type="entry name" value="Clathrin_app_Ig-like_sf"/>
</dbReference>
<dbReference type="InterPro" id="IPR009028">
    <property type="entry name" value="Coatomer/calthrin_app_sub_C"/>
</dbReference>
<dbReference type="Proteomes" id="UP000188354">
    <property type="component" value="Chromosome LG03"/>
</dbReference>
<reference evidence="1 2" key="1">
    <citation type="journal article" date="2017" name="Plant Biotechnol. J.">
        <title>A comprehensive draft genome sequence for lupin (Lupinus angustifolius), an emerging health food: insights into plant-microbe interactions and legume evolution.</title>
        <authorList>
            <person name="Hane J.K."/>
            <person name="Ming Y."/>
            <person name="Kamphuis L.G."/>
            <person name="Nelson M.N."/>
            <person name="Garg G."/>
            <person name="Atkins C.A."/>
            <person name="Bayer P.E."/>
            <person name="Bravo A."/>
            <person name="Bringans S."/>
            <person name="Cannon S."/>
            <person name="Edwards D."/>
            <person name="Foley R."/>
            <person name="Gao L.L."/>
            <person name="Harrison M.J."/>
            <person name="Huang W."/>
            <person name="Hurgobin B."/>
            <person name="Li S."/>
            <person name="Liu C.W."/>
            <person name="McGrath A."/>
            <person name="Morahan G."/>
            <person name="Murray J."/>
            <person name="Weller J."/>
            <person name="Jian J."/>
            <person name="Singh K.B."/>
        </authorList>
    </citation>
    <scope>NUCLEOTIDE SEQUENCE [LARGE SCALE GENOMIC DNA]</scope>
    <source>
        <strain evidence="2">cv. Tanjil</strain>
        <tissue evidence="1">Whole plant</tissue>
    </source>
</reference>
<dbReference type="STRING" id="3871.A0A4P1RQL1"/>
<name>A0A4P1RQL1_LUPAN</name>
<organism evidence="1 2">
    <name type="scientific">Lupinus angustifolius</name>
    <name type="common">Narrow-leaved blue lupine</name>
    <dbReference type="NCBI Taxonomy" id="3871"/>
    <lineage>
        <taxon>Eukaryota</taxon>
        <taxon>Viridiplantae</taxon>
        <taxon>Streptophyta</taxon>
        <taxon>Embryophyta</taxon>
        <taxon>Tracheophyta</taxon>
        <taxon>Spermatophyta</taxon>
        <taxon>Magnoliopsida</taxon>
        <taxon>eudicotyledons</taxon>
        <taxon>Gunneridae</taxon>
        <taxon>Pentapetalae</taxon>
        <taxon>rosids</taxon>
        <taxon>fabids</taxon>
        <taxon>Fabales</taxon>
        <taxon>Fabaceae</taxon>
        <taxon>Papilionoideae</taxon>
        <taxon>50 kb inversion clade</taxon>
        <taxon>genistoids sensu lato</taxon>
        <taxon>core genistoids</taxon>
        <taxon>Genisteae</taxon>
        <taxon>Lupinus</taxon>
    </lineage>
</organism>
<dbReference type="SUPFAM" id="SSF49348">
    <property type="entry name" value="Clathrin adaptor appendage domain"/>
    <property type="match status" value="1"/>
</dbReference>